<dbReference type="OrthoDB" id="420682at2759"/>
<evidence type="ECO:0000256" key="2">
    <source>
        <dbReference type="ARBA" id="ARBA00022837"/>
    </source>
</evidence>
<dbReference type="GO" id="GO:0046872">
    <property type="term" value="F:metal ion binding"/>
    <property type="evidence" value="ECO:0007669"/>
    <property type="project" value="UniProtKB-KW"/>
</dbReference>
<dbReference type="PANTHER" id="PTHR10342:SF274">
    <property type="entry name" value="ARYLSULFATASE B"/>
    <property type="match status" value="1"/>
</dbReference>
<accession>A0A1Q9ELP1</accession>
<evidence type="ECO:0000256" key="4">
    <source>
        <dbReference type="PIRSR" id="PIRSR600917-52"/>
    </source>
</evidence>
<dbReference type="EMBL" id="LSRX01000119">
    <property type="protein sequence ID" value="OLQ08342.1"/>
    <property type="molecule type" value="Genomic_DNA"/>
</dbReference>
<keyword evidence="3" id="KW-0325">Glycoprotein</keyword>
<keyword evidence="7" id="KW-1185">Reference proteome</keyword>
<feature type="modified residue" description="3-oxoalanine (Ser)" evidence="4">
    <location>
        <position position="130"/>
    </location>
</feature>
<dbReference type="Proteomes" id="UP000186817">
    <property type="component" value="Unassembled WGS sequence"/>
</dbReference>
<dbReference type="Gene3D" id="3.40.720.10">
    <property type="entry name" value="Alkaline Phosphatase, subunit A"/>
    <property type="match status" value="1"/>
</dbReference>
<evidence type="ECO:0000313" key="6">
    <source>
        <dbReference type="EMBL" id="OLQ08342.1"/>
    </source>
</evidence>
<reference evidence="6 7" key="1">
    <citation type="submission" date="2016-02" db="EMBL/GenBank/DDBJ databases">
        <title>Genome analysis of coral dinoflagellate symbionts highlights evolutionary adaptations to a symbiotic lifestyle.</title>
        <authorList>
            <person name="Aranda M."/>
            <person name="Li Y."/>
            <person name="Liew Y.J."/>
            <person name="Baumgarten S."/>
            <person name="Simakov O."/>
            <person name="Wilson M."/>
            <person name="Piel J."/>
            <person name="Ashoor H."/>
            <person name="Bougouffa S."/>
            <person name="Bajic V.B."/>
            <person name="Ryu T."/>
            <person name="Ravasi T."/>
            <person name="Bayer T."/>
            <person name="Micklem G."/>
            <person name="Kim H."/>
            <person name="Bhak J."/>
            <person name="Lajeunesse T.C."/>
            <person name="Voolstra C.R."/>
        </authorList>
    </citation>
    <scope>NUCLEOTIDE SEQUENCE [LARGE SCALE GENOMIC DNA]</scope>
    <source>
        <strain evidence="6 7">CCMP2467</strain>
    </source>
</reference>
<keyword evidence="1" id="KW-0479">Metal-binding</keyword>
<comment type="PTM">
    <text evidence="4">The conversion to 3-oxoalanine (also known as C-formylglycine, FGly), of a serine or cysteine residue in prokaryotes and of a cysteine residue in eukaryotes, is critical for catalytic activity.</text>
</comment>
<keyword evidence="2" id="KW-0106">Calcium</keyword>
<evidence type="ECO:0000313" key="7">
    <source>
        <dbReference type="Proteomes" id="UP000186817"/>
    </source>
</evidence>
<dbReference type="Pfam" id="PF00884">
    <property type="entry name" value="Sulfatase"/>
    <property type="match status" value="1"/>
</dbReference>
<proteinExistence type="predicted"/>
<dbReference type="SUPFAM" id="SSF53649">
    <property type="entry name" value="Alkaline phosphatase-like"/>
    <property type="match status" value="1"/>
</dbReference>
<dbReference type="Gene3D" id="3.30.1120.10">
    <property type="match status" value="1"/>
</dbReference>
<evidence type="ECO:0000259" key="5">
    <source>
        <dbReference type="Pfam" id="PF00884"/>
    </source>
</evidence>
<organism evidence="6 7">
    <name type="scientific">Symbiodinium microadriaticum</name>
    <name type="common">Dinoflagellate</name>
    <name type="synonym">Zooxanthella microadriatica</name>
    <dbReference type="NCBI Taxonomy" id="2951"/>
    <lineage>
        <taxon>Eukaryota</taxon>
        <taxon>Sar</taxon>
        <taxon>Alveolata</taxon>
        <taxon>Dinophyceae</taxon>
        <taxon>Suessiales</taxon>
        <taxon>Symbiodiniaceae</taxon>
        <taxon>Symbiodinium</taxon>
    </lineage>
</organism>
<dbReference type="PANTHER" id="PTHR10342">
    <property type="entry name" value="ARYLSULFATASE"/>
    <property type="match status" value="1"/>
</dbReference>
<gene>
    <name evidence="6" type="primary">Arsj</name>
    <name evidence="6" type="ORF">AK812_SmicGene8114</name>
</gene>
<evidence type="ECO:0000256" key="3">
    <source>
        <dbReference type="ARBA" id="ARBA00023180"/>
    </source>
</evidence>
<dbReference type="GO" id="GO:0008484">
    <property type="term" value="F:sulfuric ester hydrolase activity"/>
    <property type="evidence" value="ECO:0007669"/>
    <property type="project" value="InterPro"/>
</dbReference>
<evidence type="ECO:0000256" key="1">
    <source>
        <dbReference type="ARBA" id="ARBA00022723"/>
    </source>
</evidence>
<protein>
    <submittedName>
        <fullName evidence="6">Arylsulfatase J</fullName>
    </submittedName>
</protein>
<comment type="caution">
    <text evidence="6">The sequence shown here is derived from an EMBL/GenBank/DDBJ whole genome shotgun (WGS) entry which is preliminary data.</text>
</comment>
<feature type="domain" description="Sulfatase N-terminal" evidence="5">
    <location>
        <begin position="73"/>
        <end position="443"/>
    </location>
</feature>
<dbReference type="InterPro" id="IPR017850">
    <property type="entry name" value="Alkaline_phosphatase_core_sf"/>
</dbReference>
<name>A0A1Q9ELP1_SYMMI</name>
<sequence>MKLGPSLGEGEVRCAASVERKHDRHMVRSSSAAFFLACAWTCRSLECDTLQECATSSSFELLQRKLSLSPRRPHVLFFVADDVGWAGLGKHRTASNAAEAQGKAETMTPTLDALVEQGILLERHYASSSSGPSRCSLISGRLPRHFPPLPEGLSTTQMFWNPADNVSGFYGIPRNMTGIGRKLKDAGYSTHFLGKWDAGMATPEHTPLGRGFDSFLGHLESDFSLYNATYRGGVSESLAAELGCNRSIKDRAFTYLGCSADDPRSCLPDACFEEAILLRYAMKLIQNHDPSTPLFLTFSSQFVHPPLESTKSALDLEDKIQKIFASLGVEKRIPWTTTRKRVAANLLYSDLVMGKLVDALKEKGMYEDTLVVYISDNGGGTHLRAGANNYPLKGGRFNEWEGGIRTNAFISGGFVPLHHRGSSFHGVIHIADWYPTLCSLAGVSHFDEAASEANERLRQLGLPLLGPVDGRPQMEHILAGSNGRADALHLSKRSLLKWPYKLVTGKQEYSFWQGPVFPNCSSDRPAFAYVDVLGHKVRIDKNDSSYMVNAMVEDCGDGCLFNVDADPGEHSNLASLPEYADVFSDMLEDLRSLNLTISRADQGQPTMKACMQAFWNGGFMGPFVDVDDFYTTPRSPMPQALEAAKRYNEELQKLQKNLTDNAFVLQAAKAVAARLDPESLTRAWNRRPHSLVDSSAKPRSKMRSLEAIMVERSGRKQMIRSERLHKAPEADRRCEEIQRVEAWTPEPIRLVSSSGQRDWTTGVFFLLAYVKSG</sequence>
<dbReference type="AlphaFoldDB" id="A0A1Q9ELP1"/>
<dbReference type="InterPro" id="IPR047115">
    <property type="entry name" value="ARSB"/>
</dbReference>
<dbReference type="InterPro" id="IPR000917">
    <property type="entry name" value="Sulfatase_N"/>
</dbReference>